<dbReference type="EMBL" id="NBIV01000018">
    <property type="protein sequence ID" value="PXF47904.1"/>
    <property type="molecule type" value="Genomic_DNA"/>
</dbReference>
<keyword evidence="2 3" id="KW-0143">Chaperone</keyword>
<gene>
    <name evidence="4" type="ORF">BWQ96_02290</name>
</gene>
<evidence type="ECO:0000256" key="3">
    <source>
        <dbReference type="RuleBase" id="RU003479"/>
    </source>
</evidence>
<dbReference type="InterPro" id="IPR018369">
    <property type="entry name" value="Chaprnonin_Cpn10_CS"/>
</dbReference>
<dbReference type="Proteomes" id="UP000247409">
    <property type="component" value="Unassembled WGS sequence"/>
</dbReference>
<dbReference type="GO" id="GO:0051082">
    <property type="term" value="F:unfolded protein binding"/>
    <property type="evidence" value="ECO:0007669"/>
    <property type="project" value="TreeGrafter"/>
</dbReference>
<dbReference type="STRING" id="448386.A0A2V3J0H5"/>
<proteinExistence type="inferred from homology"/>
<keyword evidence="5" id="KW-1185">Reference proteome</keyword>
<dbReference type="SMART" id="SM00883">
    <property type="entry name" value="Cpn10"/>
    <property type="match status" value="1"/>
</dbReference>
<sequence length="102" mass="10935">MASRAVRRIIPLLDRVLIQKAVAEKTSRGGVILPESAISKLNEGKVIAVGPGARTTDGSLIQPSVKEGDNVLLPEYGGSKVVVDGKDLFLYRDDELLGLIEH</sequence>
<evidence type="ECO:0000256" key="1">
    <source>
        <dbReference type="ARBA" id="ARBA00006975"/>
    </source>
</evidence>
<dbReference type="GO" id="GO:0005739">
    <property type="term" value="C:mitochondrion"/>
    <property type="evidence" value="ECO:0007669"/>
    <property type="project" value="TreeGrafter"/>
</dbReference>
<dbReference type="InterPro" id="IPR011032">
    <property type="entry name" value="GroES-like_sf"/>
</dbReference>
<dbReference type="InterPro" id="IPR037124">
    <property type="entry name" value="Chaperonin_GroES_sf"/>
</dbReference>
<protein>
    <submittedName>
        <fullName evidence="4">10 kDa chaperonin</fullName>
    </submittedName>
</protein>
<dbReference type="Gene3D" id="2.30.33.40">
    <property type="entry name" value="GroES chaperonin"/>
    <property type="match status" value="1"/>
</dbReference>
<dbReference type="PANTHER" id="PTHR10772:SF0">
    <property type="entry name" value="10 KDA HEAT SHOCK PROTEIN, MITOCHONDRIAL"/>
    <property type="match status" value="1"/>
</dbReference>
<dbReference type="OrthoDB" id="184876at2759"/>
<reference evidence="4 5" key="1">
    <citation type="journal article" date="2018" name="Mol. Biol. Evol.">
        <title>Analysis of the draft genome of the red seaweed Gracilariopsis chorda provides insights into genome size evolution in Rhodophyta.</title>
        <authorList>
            <person name="Lee J."/>
            <person name="Yang E.C."/>
            <person name="Graf L."/>
            <person name="Yang J.H."/>
            <person name="Qiu H."/>
            <person name="Zel Zion U."/>
            <person name="Chan C.X."/>
            <person name="Stephens T.G."/>
            <person name="Weber A.P.M."/>
            <person name="Boo G.H."/>
            <person name="Boo S.M."/>
            <person name="Kim K.M."/>
            <person name="Shin Y."/>
            <person name="Jung M."/>
            <person name="Lee S.J."/>
            <person name="Yim H.S."/>
            <person name="Lee J.H."/>
            <person name="Bhattacharya D."/>
            <person name="Yoon H.S."/>
        </authorList>
    </citation>
    <scope>NUCLEOTIDE SEQUENCE [LARGE SCALE GENOMIC DNA]</scope>
    <source>
        <strain evidence="4 5">SKKU-2015</strain>
        <tissue evidence="4">Whole body</tissue>
    </source>
</reference>
<evidence type="ECO:0000313" key="5">
    <source>
        <dbReference type="Proteomes" id="UP000247409"/>
    </source>
</evidence>
<dbReference type="GO" id="GO:0046872">
    <property type="term" value="F:metal ion binding"/>
    <property type="evidence" value="ECO:0007669"/>
    <property type="project" value="TreeGrafter"/>
</dbReference>
<dbReference type="PANTHER" id="PTHR10772">
    <property type="entry name" value="10 KDA HEAT SHOCK PROTEIN"/>
    <property type="match status" value="1"/>
</dbReference>
<dbReference type="GO" id="GO:0051087">
    <property type="term" value="F:protein-folding chaperone binding"/>
    <property type="evidence" value="ECO:0007669"/>
    <property type="project" value="TreeGrafter"/>
</dbReference>
<evidence type="ECO:0000256" key="2">
    <source>
        <dbReference type="ARBA" id="ARBA00023186"/>
    </source>
</evidence>
<dbReference type="AlphaFoldDB" id="A0A2V3J0H5"/>
<dbReference type="CDD" id="cd00320">
    <property type="entry name" value="cpn10"/>
    <property type="match status" value="1"/>
</dbReference>
<dbReference type="HAMAP" id="MF_00580">
    <property type="entry name" value="CH10"/>
    <property type="match status" value="1"/>
</dbReference>
<dbReference type="GO" id="GO:0005524">
    <property type="term" value="F:ATP binding"/>
    <property type="evidence" value="ECO:0007669"/>
    <property type="project" value="InterPro"/>
</dbReference>
<name>A0A2V3J0H5_9FLOR</name>
<dbReference type="SUPFAM" id="SSF50129">
    <property type="entry name" value="GroES-like"/>
    <property type="match status" value="1"/>
</dbReference>
<comment type="caution">
    <text evidence="4">The sequence shown here is derived from an EMBL/GenBank/DDBJ whole genome shotgun (WGS) entry which is preliminary data.</text>
</comment>
<dbReference type="PRINTS" id="PR00297">
    <property type="entry name" value="CHAPERONIN10"/>
</dbReference>
<organism evidence="4 5">
    <name type="scientific">Gracilariopsis chorda</name>
    <dbReference type="NCBI Taxonomy" id="448386"/>
    <lineage>
        <taxon>Eukaryota</taxon>
        <taxon>Rhodophyta</taxon>
        <taxon>Florideophyceae</taxon>
        <taxon>Rhodymeniophycidae</taxon>
        <taxon>Gracilariales</taxon>
        <taxon>Gracilariaceae</taxon>
        <taxon>Gracilariopsis</taxon>
    </lineage>
</organism>
<comment type="similarity">
    <text evidence="1 3">Belongs to the GroES chaperonin family.</text>
</comment>
<dbReference type="GO" id="GO:0044183">
    <property type="term" value="F:protein folding chaperone"/>
    <property type="evidence" value="ECO:0007669"/>
    <property type="project" value="InterPro"/>
</dbReference>
<accession>A0A2V3J0H5</accession>
<dbReference type="Pfam" id="PF00166">
    <property type="entry name" value="Cpn10"/>
    <property type="match status" value="1"/>
</dbReference>
<dbReference type="PROSITE" id="PS00681">
    <property type="entry name" value="CHAPERONINS_CPN10"/>
    <property type="match status" value="1"/>
</dbReference>
<dbReference type="InterPro" id="IPR020818">
    <property type="entry name" value="Chaperonin_GroES"/>
</dbReference>
<evidence type="ECO:0000313" key="4">
    <source>
        <dbReference type="EMBL" id="PXF47904.1"/>
    </source>
</evidence>
<dbReference type="FunFam" id="2.30.33.40:FF:000002">
    <property type="entry name" value="10 kDa chaperonin, mitochondrial"/>
    <property type="match status" value="1"/>
</dbReference>